<name>A0A0U3MEG7_9BURK</name>
<evidence type="ECO:0000256" key="4">
    <source>
        <dbReference type="ARBA" id="ARBA00022452"/>
    </source>
</evidence>
<keyword evidence="14" id="KW-1185">Reference proteome</keyword>
<keyword evidence="10 11" id="KW-0998">Cell outer membrane</keyword>
<dbReference type="InterPro" id="IPR037066">
    <property type="entry name" value="Plug_dom_sf"/>
</dbReference>
<keyword evidence="9" id="KW-0675">Receptor</keyword>
<keyword evidence="7 12" id="KW-0798">TonB box</keyword>
<gene>
    <name evidence="13" type="ORF">RD2015_1410</name>
</gene>
<evidence type="ECO:0000256" key="1">
    <source>
        <dbReference type="ARBA" id="ARBA00004571"/>
    </source>
</evidence>
<evidence type="ECO:0000256" key="6">
    <source>
        <dbReference type="ARBA" id="ARBA00022729"/>
    </source>
</evidence>
<dbReference type="Gene3D" id="2.170.130.10">
    <property type="entry name" value="TonB-dependent receptor, plug domain"/>
    <property type="match status" value="1"/>
</dbReference>
<dbReference type="PANTHER" id="PTHR30069:SF29">
    <property type="entry name" value="HEMOGLOBIN AND HEMOGLOBIN-HAPTOGLOBIN-BINDING PROTEIN 1-RELATED"/>
    <property type="match status" value="1"/>
</dbReference>
<keyword evidence="5 11" id="KW-0812">Transmembrane</keyword>
<accession>A0A0U3MEG7</accession>
<keyword evidence="3 11" id="KW-0813">Transport</keyword>
<dbReference type="InterPro" id="IPR000531">
    <property type="entry name" value="Beta-barrel_TonB"/>
</dbReference>
<dbReference type="Gene3D" id="2.40.170.20">
    <property type="entry name" value="TonB-dependent receptor, beta-barrel domain"/>
    <property type="match status" value="1"/>
</dbReference>
<comment type="similarity">
    <text evidence="2 11 12">Belongs to the TonB-dependent receptor family.</text>
</comment>
<evidence type="ECO:0000256" key="5">
    <source>
        <dbReference type="ARBA" id="ARBA00022692"/>
    </source>
</evidence>
<organism evidence="13 14">
    <name type="scientific">Roseateles depolymerans</name>
    <dbReference type="NCBI Taxonomy" id="76731"/>
    <lineage>
        <taxon>Bacteria</taxon>
        <taxon>Pseudomonadati</taxon>
        <taxon>Pseudomonadota</taxon>
        <taxon>Betaproteobacteria</taxon>
        <taxon>Burkholderiales</taxon>
        <taxon>Sphaerotilaceae</taxon>
        <taxon>Roseateles</taxon>
    </lineage>
</organism>
<dbReference type="PANTHER" id="PTHR30069">
    <property type="entry name" value="TONB-DEPENDENT OUTER MEMBRANE RECEPTOR"/>
    <property type="match status" value="1"/>
</dbReference>
<dbReference type="SUPFAM" id="SSF56935">
    <property type="entry name" value="Porins"/>
    <property type="match status" value="1"/>
</dbReference>
<dbReference type="EMBL" id="CP013729">
    <property type="protein sequence ID" value="ALV05900.1"/>
    <property type="molecule type" value="Genomic_DNA"/>
</dbReference>
<dbReference type="PROSITE" id="PS52016">
    <property type="entry name" value="TONB_DEPENDENT_REC_3"/>
    <property type="match status" value="1"/>
</dbReference>
<evidence type="ECO:0000256" key="3">
    <source>
        <dbReference type="ARBA" id="ARBA00022448"/>
    </source>
</evidence>
<keyword evidence="4 11" id="KW-1134">Transmembrane beta strand</keyword>
<comment type="subcellular location">
    <subcellularLocation>
        <location evidence="1 11">Cell outer membrane</location>
        <topology evidence="1 11">Multi-pass membrane protein</topology>
    </subcellularLocation>
</comment>
<dbReference type="AlphaFoldDB" id="A0A0U3MEG7"/>
<evidence type="ECO:0000256" key="11">
    <source>
        <dbReference type="PROSITE-ProRule" id="PRU01360"/>
    </source>
</evidence>
<evidence type="ECO:0000313" key="13">
    <source>
        <dbReference type="EMBL" id="ALV05900.1"/>
    </source>
</evidence>
<dbReference type="InterPro" id="IPR039426">
    <property type="entry name" value="TonB-dep_rcpt-like"/>
</dbReference>
<sequence>MNDCLFDRGLAPVRPFLAAARLPAAVRPVAAQAAMRPVAAQAAMRPVAAHAFCTPALLAALGVLVLATTAAPRVQAQEIPGAPGAEAPSRRLDRVEIAGRPQSDTDLRRRAAVAKQIYGRDELDKFGDTNVADVLKRLPGVSVADGSPRMRGLGSGYTLILINGDPAPPGFKLDQLDPSQVERIEVTKGPTADQSAQAVAGAINIILKEAPRVSQRDLRVGMNYNIEHPVPNATFTFGEKVGPVSLSLPLSGFQWLARSTLDASRPGTDANDQPVVASQHGYQYNHGHGFNSAPRVNWRISDDQSLSLQGFAQKGWWTTDIRTTPDAVYKTPRLDQNSDNDGTWQMLRGNLQWNNRFSETQKMELKAGIQDARATFNNHTEDPLLPIDAMGGSQDRSYTQAGKLSQLVGDDHTVTVGWDLEWRRRTESRTTLVNGQPQLAVLNGEAFNARIQRQAFFIQDDWEISPQWSTYLGLRQERIVSTSQGVGVQARNVSSVLTPLWHLNYKIDPKGKDMIRGSLTRSYKAPELTQLMGRYTLNSKYQVETGTNDELSPDRVGNPALKPELATGLDVAYEHYLSGGGLFSLGFFHRHISNLIRNVTTLDPATALVPVPRYVLRPTNFSSAQTSGVELELKGRAGELLPAVFSPKTALNLRSALSLYRSKVKAVNGPDNRLDQQQPWMGSLGFDYRLSSLPLLTGASLSFTPGYVTRQTDRQTLESSRARQLDVFAQWTFSPRTSLRVSANNLAPLRTQALTTIGSDYADVERRTRTALGVTLDMKL</sequence>
<evidence type="ECO:0000313" key="14">
    <source>
        <dbReference type="Proteomes" id="UP000060699"/>
    </source>
</evidence>
<dbReference type="PATRIC" id="fig|76731.3.peg.1439"/>
<dbReference type="GO" id="GO:0015344">
    <property type="term" value="F:siderophore uptake transmembrane transporter activity"/>
    <property type="evidence" value="ECO:0007669"/>
    <property type="project" value="TreeGrafter"/>
</dbReference>
<dbReference type="GO" id="GO:0009279">
    <property type="term" value="C:cell outer membrane"/>
    <property type="evidence" value="ECO:0007669"/>
    <property type="project" value="UniProtKB-SubCell"/>
</dbReference>
<dbReference type="GO" id="GO:0044718">
    <property type="term" value="P:siderophore transmembrane transport"/>
    <property type="evidence" value="ECO:0007669"/>
    <property type="project" value="TreeGrafter"/>
</dbReference>
<proteinExistence type="inferred from homology"/>
<dbReference type="KEGG" id="rdp:RD2015_1410"/>
<evidence type="ECO:0000256" key="2">
    <source>
        <dbReference type="ARBA" id="ARBA00009810"/>
    </source>
</evidence>
<dbReference type="RefSeq" id="WP_157592936.1">
    <property type="nucleotide sequence ID" value="NZ_QUMT01000005.1"/>
</dbReference>
<evidence type="ECO:0000256" key="8">
    <source>
        <dbReference type="ARBA" id="ARBA00023136"/>
    </source>
</evidence>
<dbReference type="CDD" id="cd01347">
    <property type="entry name" value="ligand_gated_channel"/>
    <property type="match status" value="1"/>
</dbReference>
<keyword evidence="8 11" id="KW-0472">Membrane</keyword>
<evidence type="ECO:0000256" key="9">
    <source>
        <dbReference type="ARBA" id="ARBA00023170"/>
    </source>
</evidence>
<dbReference type="InterPro" id="IPR036942">
    <property type="entry name" value="Beta-barrel_TonB_sf"/>
</dbReference>
<dbReference type="Proteomes" id="UP000060699">
    <property type="component" value="Chromosome"/>
</dbReference>
<keyword evidence="6" id="KW-0732">Signal</keyword>
<reference evidence="13 14" key="1">
    <citation type="submission" date="2015-12" db="EMBL/GenBank/DDBJ databases">
        <title>Complete genome of Roseateles depolymerans KCTC 42856.</title>
        <authorList>
            <person name="Kim K.M."/>
        </authorList>
    </citation>
    <scope>NUCLEOTIDE SEQUENCE [LARGE SCALE GENOMIC DNA]</scope>
    <source>
        <strain evidence="13 14">KCTC 42856</strain>
    </source>
</reference>
<evidence type="ECO:0000256" key="7">
    <source>
        <dbReference type="ARBA" id="ARBA00023077"/>
    </source>
</evidence>
<dbReference type="Pfam" id="PF00593">
    <property type="entry name" value="TonB_dep_Rec_b-barrel"/>
    <property type="match status" value="1"/>
</dbReference>
<dbReference type="OrthoDB" id="8671598at2"/>
<dbReference type="InterPro" id="IPR012910">
    <property type="entry name" value="Plug_dom"/>
</dbReference>
<protein>
    <submittedName>
        <fullName evidence="13">Uncharacterized protein</fullName>
    </submittedName>
</protein>
<dbReference type="Pfam" id="PF07715">
    <property type="entry name" value="Plug"/>
    <property type="match status" value="1"/>
</dbReference>
<evidence type="ECO:0000256" key="10">
    <source>
        <dbReference type="ARBA" id="ARBA00023237"/>
    </source>
</evidence>
<evidence type="ECO:0000256" key="12">
    <source>
        <dbReference type="RuleBase" id="RU003357"/>
    </source>
</evidence>
<dbReference type="STRING" id="76731.RD2015_1410"/>